<dbReference type="GeneID" id="37878135"/>
<dbReference type="InterPro" id="IPR042099">
    <property type="entry name" value="ANL_N_sf"/>
</dbReference>
<proteinExistence type="predicted"/>
<dbReference type="AlphaFoldDB" id="A0A343TJY4"/>
<dbReference type="Gene3D" id="3.40.50.12780">
    <property type="entry name" value="N-terminal domain of ligase-like"/>
    <property type="match status" value="1"/>
</dbReference>
<organism evidence="1 2">
    <name type="scientific">Halalkaliarchaeum desulfuricum</name>
    <dbReference type="NCBI Taxonomy" id="2055893"/>
    <lineage>
        <taxon>Archaea</taxon>
        <taxon>Methanobacteriati</taxon>
        <taxon>Methanobacteriota</taxon>
        <taxon>Stenosarchaea group</taxon>
        <taxon>Halobacteria</taxon>
        <taxon>Halobacteriales</taxon>
        <taxon>Haloferacaceae</taxon>
        <taxon>Halalkaliarchaeum</taxon>
    </lineage>
</organism>
<keyword evidence="1" id="KW-0436">Ligase</keyword>
<dbReference type="KEGG" id="hdf:AArcSl_1778"/>
<dbReference type="EC" id="6.2.1.30" evidence="1"/>
<sequence>MEHVQRIAATQLPNTLGDVPVMTKEEFARVARESDAPLRFATSKSGVPAPWAGIDHVARICADALRVAGVTDEAVHLNLGAPPPHSSGWSANLGFAELGATSLNRSFDYWERPIEEGVAETATVLSSIPGKAIDVAAEVEEAYGDPGDVFPNLSVGLLSGQLLRPATRRTIGEQWNLAETRELYGSSEASLVAAAPDESRKLVPLLNRHILEIEVGGDIVDVRDVETPTEGSLLITDPARSALTLRRYRQGDRVRVYPDDPLPRITPLGRADDAIDLDGALLHAADLFEAIGEVFPDASNTVVYVHDESPPTAVEVFIEGVADPRTDDLYEALLERQPALSHAVGEQPDDRIAVATVADIDDLPFLDDEGLKSRLIVFAAEQS</sequence>
<name>A0A343TJY4_9EURY</name>
<gene>
    <name evidence="1" type="primary">paaK</name>
    <name evidence="1" type="ORF">AArcSl_1778</name>
</gene>
<dbReference type="EMBL" id="CP025066">
    <property type="protein sequence ID" value="AUX09406.1"/>
    <property type="molecule type" value="Genomic_DNA"/>
</dbReference>
<dbReference type="SUPFAM" id="SSF56801">
    <property type="entry name" value="Acetyl-CoA synthetase-like"/>
    <property type="match status" value="1"/>
</dbReference>
<evidence type="ECO:0000313" key="1">
    <source>
        <dbReference type="EMBL" id="AUX09406.1"/>
    </source>
</evidence>
<dbReference type="GO" id="GO:0047475">
    <property type="term" value="F:phenylacetate-CoA ligase activity"/>
    <property type="evidence" value="ECO:0007669"/>
    <property type="project" value="UniProtKB-EC"/>
</dbReference>
<dbReference type="Proteomes" id="UP000263012">
    <property type="component" value="Chromosome"/>
</dbReference>
<evidence type="ECO:0000313" key="2">
    <source>
        <dbReference type="Proteomes" id="UP000263012"/>
    </source>
</evidence>
<dbReference type="RefSeq" id="WP_119817949.1">
    <property type="nucleotide sequence ID" value="NZ_CP025066.1"/>
</dbReference>
<reference evidence="2" key="1">
    <citation type="submission" date="2017-11" db="EMBL/GenBank/DDBJ databases">
        <title>Phenotypic and genomic properties of facultatively anaerobic sulfur-reducing natronoarchaea from hypersaline soda lakes.</title>
        <authorList>
            <person name="Sorokin D.Y."/>
            <person name="Kublanov I.V."/>
            <person name="Roman P."/>
            <person name="Sinninghe Damste J.S."/>
            <person name="Golyshin P.N."/>
            <person name="Rojo D."/>
            <person name="Ciordia S."/>
            <person name="Mena M.D.C."/>
            <person name="Ferrer M."/>
            <person name="Messina E."/>
            <person name="Smedile F."/>
            <person name="La Spada G."/>
            <person name="La Cono V."/>
            <person name="Yakimov M.M."/>
        </authorList>
    </citation>
    <scope>NUCLEOTIDE SEQUENCE [LARGE SCALE GENOMIC DNA]</scope>
    <source>
        <strain evidence="2">AArc-Sl</strain>
    </source>
</reference>
<protein>
    <submittedName>
        <fullName evidence="1">Phenylacetate-CoA ligase</fullName>
        <ecNumber evidence="1">6.2.1.30</ecNumber>
    </submittedName>
</protein>
<keyword evidence="2" id="KW-1185">Reference proteome</keyword>
<dbReference type="PANTHER" id="PTHR43845:SF1">
    <property type="entry name" value="BLR5969 PROTEIN"/>
    <property type="match status" value="1"/>
</dbReference>
<dbReference type="PANTHER" id="PTHR43845">
    <property type="entry name" value="BLR5969 PROTEIN"/>
    <property type="match status" value="1"/>
</dbReference>
<accession>A0A343TJY4</accession>